<organism evidence="2 3">
    <name type="scientific">Cognatiluteimonas weifangensis</name>
    <dbReference type="NCBI Taxonomy" id="2303539"/>
    <lineage>
        <taxon>Bacteria</taxon>
        <taxon>Pseudomonadati</taxon>
        <taxon>Pseudomonadota</taxon>
        <taxon>Gammaproteobacteria</taxon>
        <taxon>Lysobacterales</taxon>
        <taxon>Lysobacteraceae</taxon>
        <taxon>Cognatiluteimonas</taxon>
    </lineage>
</organism>
<proteinExistence type="predicted"/>
<comment type="caution">
    <text evidence="2">The sequence shown here is derived from an EMBL/GenBank/DDBJ whole genome shotgun (WGS) entry which is preliminary data.</text>
</comment>
<evidence type="ECO:0000313" key="3">
    <source>
        <dbReference type="Proteomes" id="UP000262917"/>
    </source>
</evidence>
<dbReference type="Gene3D" id="3.30.1330.130">
    <property type="match status" value="1"/>
</dbReference>
<dbReference type="AlphaFoldDB" id="A0A372DRV3"/>
<gene>
    <name evidence="2" type="ORF">D0Y53_00280</name>
</gene>
<dbReference type="Pfam" id="PF02663">
    <property type="entry name" value="FmdE"/>
    <property type="match status" value="1"/>
</dbReference>
<keyword evidence="3" id="KW-1185">Reference proteome</keyword>
<dbReference type="InterPro" id="IPR003814">
    <property type="entry name" value="FmdEsu_dom"/>
</dbReference>
<name>A0A372DRV3_9GAMM</name>
<dbReference type="Proteomes" id="UP000262917">
    <property type="component" value="Unassembled WGS sequence"/>
</dbReference>
<reference evidence="2 3" key="1">
    <citation type="submission" date="2018-08" db="EMBL/GenBank/DDBJ databases">
        <title>Lysobacter weifangensis sp. nov., a new member of the family 'Xanthomonadaceae', isolated from soil in a farmland.</title>
        <authorList>
            <person name="Zhao H."/>
        </authorList>
    </citation>
    <scope>NUCLEOTIDE SEQUENCE [LARGE SCALE GENOMIC DNA]</scope>
    <source>
        <strain evidence="2 3">WF-2</strain>
    </source>
</reference>
<dbReference type="RefSeq" id="WP_117201121.1">
    <property type="nucleotide sequence ID" value="NZ_JBHTBK010000006.1"/>
</dbReference>
<accession>A0A372DRV3</accession>
<feature type="domain" description="Formylmethanofuran dehydrogenase subunit E" evidence="1">
    <location>
        <begin position="43"/>
        <end position="188"/>
    </location>
</feature>
<evidence type="ECO:0000313" key="2">
    <source>
        <dbReference type="EMBL" id="RFP62301.1"/>
    </source>
</evidence>
<sequence length="205" mass="21617">MAFPAFFAQAPVIHTHDALAQLLGASGDGRIDYTYADAVRLAGHSCPTVAGAYLMGRAALQALYPDGPAERGQIEVSMPAPASEGTTGVIAQVLTLLTGAAADNGFHGIAGRHARNGLLDYAGRHDEGAITFRRRDTGATVAVELDTSPVPGNPHVRELLGAILQGVANDAQKQAFADGWQERVRRLLLEFADDPRVVRVTRLAA</sequence>
<dbReference type="EMBL" id="QVPD01000001">
    <property type="protein sequence ID" value="RFP62301.1"/>
    <property type="molecule type" value="Genomic_DNA"/>
</dbReference>
<dbReference type="OrthoDB" id="259311at2"/>
<dbReference type="SUPFAM" id="SSF143555">
    <property type="entry name" value="FwdE-like"/>
    <property type="match status" value="1"/>
</dbReference>
<protein>
    <recommendedName>
        <fullName evidence="1">Formylmethanofuran dehydrogenase subunit E domain-containing protein</fullName>
    </recommendedName>
</protein>
<evidence type="ECO:0000259" key="1">
    <source>
        <dbReference type="Pfam" id="PF02663"/>
    </source>
</evidence>